<feature type="region of interest" description="Disordered" evidence="1">
    <location>
        <begin position="1"/>
        <end position="47"/>
    </location>
</feature>
<proteinExistence type="predicted"/>
<evidence type="ECO:0000256" key="2">
    <source>
        <dbReference type="SAM" id="Phobius"/>
    </source>
</evidence>
<sequence>MPAGSGSGPRVDVRDRGVPGVDDVAYPDDTVRGPRQRSVGSSTDASRARARAAAVGHSRRVRLLRIALPVIAVVILLVFGGITLVRSLVPGLDISALSLSSEGIVMEHPRLSGHGPDRSYEITADQAIQSLTDPNRIDLVKISAVITMRDGKVVNVSADKGIFDNGKEILKLRDNIRFKSTAGEDGVMSSADIDLKSGDMTTETPLQIKSQTFSIKAGGGESAKNGDSLMFRGGVHVTIDGKAESKPSASKPSDMAPGAAVSPSEPAPGTVPATSPAVAPSPGAPSTESRP</sequence>
<dbReference type="Proteomes" id="UP000186406">
    <property type="component" value="Unassembled WGS sequence"/>
</dbReference>
<feature type="compositionally biased region" description="Low complexity" evidence="1">
    <location>
        <begin position="267"/>
        <end position="291"/>
    </location>
</feature>
<dbReference type="Gene3D" id="2.60.450.10">
    <property type="entry name" value="Lipopolysaccharide (LPS) transport protein A like domain"/>
    <property type="match status" value="1"/>
</dbReference>
<dbReference type="InterPro" id="IPR010664">
    <property type="entry name" value="LipoPS_assembly_LptC-rel"/>
</dbReference>
<organism evidence="3 4">
    <name type="scientific">Pseudoxanthobacter soli DSM 19599</name>
    <dbReference type="NCBI Taxonomy" id="1123029"/>
    <lineage>
        <taxon>Bacteria</taxon>
        <taxon>Pseudomonadati</taxon>
        <taxon>Pseudomonadota</taxon>
        <taxon>Alphaproteobacteria</taxon>
        <taxon>Hyphomicrobiales</taxon>
        <taxon>Segnochrobactraceae</taxon>
        <taxon>Pseudoxanthobacter</taxon>
    </lineage>
</organism>
<evidence type="ECO:0000313" key="4">
    <source>
        <dbReference type="Proteomes" id="UP000186406"/>
    </source>
</evidence>
<keyword evidence="4" id="KW-1185">Reference proteome</keyword>
<feature type="region of interest" description="Disordered" evidence="1">
    <location>
        <begin position="242"/>
        <end position="291"/>
    </location>
</feature>
<feature type="transmembrane region" description="Helical" evidence="2">
    <location>
        <begin position="66"/>
        <end position="89"/>
    </location>
</feature>
<dbReference type="Pfam" id="PF06835">
    <property type="entry name" value="LptC"/>
    <property type="match status" value="1"/>
</dbReference>
<keyword evidence="2" id="KW-0472">Membrane</keyword>
<dbReference type="NCBIfam" id="TIGR04409">
    <property type="entry name" value="LptC_YrbK"/>
    <property type="match status" value="1"/>
</dbReference>
<dbReference type="EMBL" id="FRXO01000002">
    <property type="protein sequence ID" value="SHO63608.1"/>
    <property type="molecule type" value="Genomic_DNA"/>
</dbReference>
<keyword evidence="2" id="KW-1133">Transmembrane helix</keyword>
<gene>
    <name evidence="3" type="ORF">SAMN02745172_01474</name>
</gene>
<reference evidence="3 4" key="1">
    <citation type="submission" date="2016-12" db="EMBL/GenBank/DDBJ databases">
        <authorList>
            <person name="Song W.-J."/>
            <person name="Kurnit D.M."/>
        </authorList>
    </citation>
    <scope>NUCLEOTIDE SEQUENCE [LARGE SCALE GENOMIC DNA]</scope>
    <source>
        <strain evidence="3 4">DSM 19599</strain>
    </source>
</reference>
<dbReference type="AlphaFoldDB" id="A0A1M7ZFF8"/>
<evidence type="ECO:0000256" key="1">
    <source>
        <dbReference type="SAM" id="MobiDB-lite"/>
    </source>
</evidence>
<dbReference type="STRING" id="1123029.SAMN02745172_01474"/>
<dbReference type="InterPro" id="IPR026265">
    <property type="entry name" value="LptC"/>
</dbReference>
<protein>
    <submittedName>
        <fullName evidence="3">Lipopolysaccharide export system protein LptC</fullName>
    </submittedName>
</protein>
<name>A0A1M7ZFF8_9HYPH</name>
<dbReference type="RefSeq" id="WP_175563638.1">
    <property type="nucleotide sequence ID" value="NZ_FRXO01000002.1"/>
</dbReference>
<dbReference type="GO" id="GO:0005886">
    <property type="term" value="C:plasma membrane"/>
    <property type="evidence" value="ECO:0007669"/>
    <property type="project" value="InterPro"/>
</dbReference>
<dbReference type="GO" id="GO:0015221">
    <property type="term" value="F:lipopolysaccharide transmembrane transporter activity"/>
    <property type="evidence" value="ECO:0007669"/>
    <property type="project" value="InterPro"/>
</dbReference>
<evidence type="ECO:0000313" key="3">
    <source>
        <dbReference type="EMBL" id="SHO63608.1"/>
    </source>
</evidence>
<keyword evidence="2" id="KW-0812">Transmembrane</keyword>
<accession>A0A1M7ZFF8</accession>